<evidence type="ECO:0000259" key="2">
    <source>
        <dbReference type="PROSITE" id="PS50033"/>
    </source>
</evidence>
<sequence>MDEAIMQMVSFTNTTPERAQQYLQVTDGDVEQAVSLFFESDGADLGGTSSAPAQPAQPAQPSTRATGSGNAADPINLDDDNISDDNDPSITGFRKPTSHSARVEDDEAMARRLQDEMYGGANDDENNIRAPIARQTETLVGPGASDYYGGGSLDEAIQERMAAFQSRRGRGGRAGIFNQHPVATSHIWNETGPDRRALAESTGGASETNARAQHLARLFAPPWELMFNASWDEARDEGKAEKKWLLVNIQNEKVFDCQVLNRDVWKNEGIMETVRENFVFLQYSKDDPRGDQYCQYYFQQSEIEDEYPHVAIVDPRTGEQVKLWSRKMPSAAEFLMQLHEFLDRYSLESNARNPVAKRRSEVKKEKPVEMLTEEEQMERAIQESMGGAAAGAAQPAESLHAPEEDPDDLTRSIGDLKGKGFGMAEAPTNGSAVKSPFASIPSDRLHEEPPQGPNVTRIQIRHPEGRIVRRFELSDPVQRIYEYLKASPVDGKEGVEFELVAMGKNLMDAREQTIEDAGLKMGTVMVEFIES</sequence>
<dbReference type="Proteomes" id="UP001345013">
    <property type="component" value="Unassembled WGS sequence"/>
</dbReference>
<feature type="compositionally biased region" description="Basic and acidic residues" evidence="1">
    <location>
        <begin position="358"/>
        <end position="368"/>
    </location>
</feature>
<dbReference type="InterPro" id="IPR006577">
    <property type="entry name" value="UAS"/>
</dbReference>
<dbReference type="InterPro" id="IPR003903">
    <property type="entry name" value="UIM_dom"/>
</dbReference>
<feature type="region of interest" description="Disordered" evidence="1">
    <location>
        <begin position="41"/>
        <end position="106"/>
    </location>
</feature>
<dbReference type="CDD" id="cd02958">
    <property type="entry name" value="UAS"/>
    <property type="match status" value="1"/>
</dbReference>
<feature type="compositionally biased region" description="Acidic residues" evidence="1">
    <location>
        <begin position="76"/>
        <end position="87"/>
    </location>
</feature>
<reference evidence="3 4" key="1">
    <citation type="submission" date="2023-08" db="EMBL/GenBank/DDBJ databases">
        <title>Black Yeasts Isolated from many extreme environments.</title>
        <authorList>
            <person name="Coleine C."/>
            <person name="Stajich J.E."/>
            <person name="Selbmann L."/>
        </authorList>
    </citation>
    <scope>NUCLEOTIDE SEQUENCE [LARGE SCALE GENOMIC DNA]</scope>
    <source>
        <strain evidence="3 4">CCFEE 5885</strain>
    </source>
</reference>
<evidence type="ECO:0000313" key="3">
    <source>
        <dbReference type="EMBL" id="KAK5089265.1"/>
    </source>
</evidence>
<organism evidence="3 4">
    <name type="scientific">Lithohypha guttulata</name>
    <dbReference type="NCBI Taxonomy" id="1690604"/>
    <lineage>
        <taxon>Eukaryota</taxon>
        <taxon>Fungi</taxon>
        <taxon>Dikarya</taxon>
        <taxon>Ascomycota</taxon>
        <taxon>Pezizomycotina</taxon>
        <taxon>Eurotiomycetes</taxon>
        <taxon>Chaetothyriomycetidae</taxon>
        <taxon>Chaetothyriales</taxon>
        <taxon>Trichomeriaceae</taxon>
        <taxon>Lithohypha</taxon>
    </lineage>
</organism>
<dbReference type="Pfam" id="PF14555">
    <property type="entry name" value="UBA_4"/>
    <property type="match status" value="1"/>
</dbReference>
<feature type="compositionally biased region" description="Basic and acidic residues" evidence="1">
    <location>
        <begin position="400"/>
        <end position="418"/>
    </location>
</feature>
<dbReference type="SUPFAM" id="SSF54236">
    <property type="entry name" value="Ubiquitin-like"/>
    <property type="match status" value="1"/>
</dbReference>
<dbReference type="PROSITE" id="PS50330">
    <property type="entry name" value="UIM"/>
    <property type="match status" value="1"/>
</dbReference>
<feature type="region of interest" description="Disordered" evidence="1">
    <location>
        <begin position="352"/>
        <end position="434"/>
    </location>
</feature>
<dbReference type="InterPro" id="IPR029071">
    <property type="entry name" value="Ubiquitin-like_domsf"/>
</dbReference>
<dbReference type="GO" id="GO:0141152">
    <property type="term" value="F:glycerol-3-phosphate dehydrogenase (NAD+) activity"/>
    <property type="evidence" value="ECO:0007669"/>
    <property type="project" value="UniProtKB-EC"/>
</dbReference>
<dbReference type="InterPro" id="IPR050730">
    <property type="entry name" value="UBX_domain-protein"/>
</dbReference>
<dbReference type="PANTHER" id="PTHR23322">
    <property type="entry name" value="FAS-ASSOCIATED PROTEIN"/>
    <property type="match status" value="1"/>
</dbReference>
<dbReference type="CDD" id="cd14348">
    <property type="entry name" value="UBA_p47"/>
    <property type="match status" value="1"/>
</dbReference>
<dbReference type="SMART" id="SM00594">
    <property type="entry name" value="UAS"/>
    <property type="match status" value="1"/>
</dbReference>
<evidence type="ECO:0000313" key="4">
    <source>
        <dbReference type="Proteomes" id="UP001345013"/>
    </source>
</evidence>
<dbReference type="PROSITE" id="PS50033">
    <property type="entry name" value="UBX"/>
    <property type="match status" value="1"/>
</dbReference>
<keyword evidence="3" id="KW-0560">Oxidoreductase</keyword>
<feature type="domain" description="UBX" evidence="2">
    <location>
        <begin position="451"/>
        <end position="527"/>
    </location>
</feature>
<dbReference type="Gene3D" id="3.10.20.90">
    <property type="entry name" value="Phosphatidylinositol 3-kinase Catalytic Subunit, Chain A, domain 1"/>
    <property type="match status" value="1"/>
</dbReference>
<accession>A0ABR0K6A1</accession>
<dbReference type="CDD" id="cd01767">
    <property type="entry name" value="UBX"/>
    <property type="match status" value="1"/>
</dbReference>
<protein>
    <submittedName>
        <fullName evidence="3">UBX domain protein Ubx2</fullName>
        <ecNumber evidence="3">1.1.1.8</ecNumber>
    </submittedName>
</protein>
<dbReference type="InterPro" id="IPR001012">
    <property type="entry name" value="UBX_dom"/>
</dbReference>
<keyword evidence="4" id="KW-1185">Reference proteome</keyword>
<dbReference type="Gene3D" id="3.40.30.10">
    <property type="entry name" value="Glutaredoxin"/>
    <property type="match status" value="1"/>
</dbReference>
<dbReference type="Gene3D" id="1.10.8.10">
    <property type="entry name" value="DNA helicase RuvA subunit, C-terminal domain"/>
    <property type="match status" value="1"/>
</dbReference>
<dbReference type="Pfam" id="PF00789">
    <property type="entry name" value="UBX"/>
    <property type="match status" value="1"/>
</dbReference>
<feature type="compositionally biased region" description="Low complexity" evidence="1">
    <location>
        <begin position="49"/>
        <end position="62"/>
    </location>
</feature>
<dbReference type="InterPro" id="IPR009060">
    <property type="entry name" value="UBA-like_sf"/>
</dbReference>
<dbReference type="SUPFAM" id="SSF46934">
    <property type="entry name" value="UBA-like"/>
    <property type="match status" value="1"/>
</dbReference>
<dbReference type="Pfam" id="PF13899">
    <property type="entry name" value="Thioredoxin_7"/>
    <property type="match status" value="1"/>
</dbReference>
<dbReference type="InterPro" id="IPR036249">
    <property type="entry name" value="Thioredoxin-like_sf"/>
</dbReference>
<evidence type="ECO:0000256" key="1">
    <source>
        <dbReference type="SAM" id="MobiDB-lite"/>
    </source>
</evidence>
<proteinExistence type="predicted"/>
<dbReference type="SUPFAM" id="SSF52833">
    <property type="entry name" value="Thioredoxin-like"/>
    <property type="match status" value="1"/>
</dbReference>
<dbReference type="PANTHER" id="PTHR23322:SF6">
    <property type="entry name" value="UBX DOMAIN-CONTAINING PROTEIN 7"/>
    <property type="match status" value="1"/>
</dbReference>
<dbReference type="EMBL" id="JAVRRG010000082">
    <property type="protein sequence ID" value="KAK5089265.1"/>
    <property type="molecule type" value="Genomic_DNA"/>
</dbReference>
<gene>
    <name evidence="3" type="primary">ubx2</name>
    <name evidence="3" type="ORF">LTR24_006409</name>
</gene>
<name>A0ABR0K6A1_9EURO</name>
<dbReference type="SMART" id="SM00166">
    <property type="entry name" value="UBX"/>
    <property type="match status" value="1"/>
</dbReference>
<comment type="caution">
    <text evidence="3">The sequence shown here is derived from an EMBL/GenBank/DDBJ whole genome shotgun (WGS) entry which is preliminary data.</text>
</comment>
<dbReference type="EC" id="1.1.1.8" evidence="3"/>